<proteinExistence type="predicted"/>
<dbReference type="RefSeq" id="WP_202855714.1">
    <property type="nucleotide sequence ID" value="NZ_JAEUGD010000023.1"/>
</dbReference>
<name>A0A937G0C1_9BACT</name>
<accession>A0A937G0C1</accession>
<dbReference type="EMBL" id="JAEUGD010000023">
    <property type="protein sequence ID" value="MBL6446171.1"/>
    <property type="molecule type" value="Genomic_DNA"/>
</dbReference>
<keyword evidence="1" id="KW-0812">Transmembrane</keyword>
<comment type="caution">
    <text evidence="2">The sequence shown here is derived from an EMBL/GenBank/DDBJ whole genome shotgun (WGS) entry which is preliminary data.</text>
</comment>
<evidence type="ECO:0000313" key="3">
    <source>
        <dbReference type="Proteomes" id="UP000614216"/>
    </source>
</evidence>
<dbReference type="Proteomes" id="UP000614216">
    <property type="component" value="Unassembled WGS sequence"/>
</dbReference>
<organism evidence="2 3">
    <name type="scientific">Fulvivirga marina</name>
    <dbReference type="NCBI Taxonomy" id="2494733"/>
    <lineage>
        <taxon>Bacteria</taxon>
        <taxon>Pseudomonadati</taxon>
        <taxon>Bacteroidota</taxon>
        <taxon>Cytophagia</taxon>
        <taxon>Cytophagales</taxon>
        <taxon>Fulvivirgaceae</taxon>
        <taxon>Fulvivirga</taxon>
    </lineage>
</organism>
<protein>
    <recommendedName>
        <fullName evidence="4">GyrI-like small molecule binding domain-containing protein</fullName>
    </recommendedName>
</protein>
<keyword evidence="1" id="KW-1133">Transmembrane helix</keyword>
<reference evidence="2" key="1">
    <citation type="submission" date="2021-01" db="EMBL/GenBank/DDBJ databases">
        <title>Fulvivirga kasyanovii gen. nov., sp nov., a novel member of the phylum Bacteroidetes isolated from seawater in a mussel farm.</title>
        <authorList>
            <person name="Zhao L.-H."/>
            <person name="Wang Z.-J."/>
        </authorList>
    </citation>
    <scope>NUCLEOTIDE SEQUENCE</scope>
    <source>
        <strain evidence="2">29W222</strain>
    </source>
</reference>
<keyword evidence="3" id="KW-1185">Reference proteome</keyword>
<gene>
    <name evidence="2" type="ORF">JMN32_07620</name>
</gene>
<feature type="transmembrane region" description="Helical" evidence="1">
    <location>
        <begin position="6"/>
        <end position="24"/>
    </location>
</feature>
<dbReference type="AlphaFoldDB" id="A0A937G0C1"/>
<evidence type="ECO:0000256" key="1">
    <source>
        <dbReference type="SAM" id="Phobius"/>
    </source>
</evidence>
<sequence>MLKRILIGLTALLSIVAFIFYYKLGGNQPLEYKLETSPEFYIVGKYFEGRYNDPEAEQLFFDAKSRAERDGNANLTIINYPSKENGKIIKQFIGAGRPQKPDTIIKNIEVKRIPRQQIIFALINSHNFVMPSPEDVKKGALKFALEKGVEIDTITWETYTSDRELIVSFPLKK</sequence>
<keyword evidence="1" id="KW-0472">Membrane</keyword>
<evidence type="ECO:0000313" key="2">
    <source>
        <dbReference type="EMBL" id="MBL6446171.1"/>
    </source>
</evidence>
<evidence type="ECO:0008006" key="4">
    <source>
        <dbReference type="Google" id="ProtNLM"/>
    </source>
</evidence>